<name>A0A918JC55_9ALTE</name>
<dbReference type="AlphaFoldDB" id="A0A918JC55"/>
<accession>A0A918JC55</accession>
<feature type="domain" description="HTH araC/xylS-type" evidence="2">
    <location>
        <begin position="220"/>
        <end position="317"/>
    </location>
</feature>
<keyword evidence="5" id="KW-1185">Reference proteome</keyword>
<dbReference type="Gene3D" id="1.10.3210.10">
    <property type="entry name" value="Hypothetical protein af1432"/>
    <property type="match status" value="1"/>
</dbReference>
<dbReference type="PANTHER" id="PTHR47894:SF1">
    <property type="entry name" value="HTH-TYPE TRANSCRIPTIONAL REGULATOR VQSM"/>
    <property type="match status" value="1"/>
</dbReference>
<protein>
    <recommendedName>
        <fullName evidence="6">Helix-turn-helix domain-containing protein</fullName>
    </recommendedName>
</protein>
<dbReference type="GO" id="GO:0000976">
    <property type="term" value="F:transcription cis-regulatory region binding"/>
    <property type="evidence" value="ECO:0007669"/>
    <property type="project" value="TreeGrafter"/>
</dbReference>
<dbReference type="RefSeq" id="WP_189403262.1">
    <property type="nucleotide sequence ID" value="NZ_BMXP01000001.1"/>
</dbReference>
<dbReference type="EMBL" id="BMXP01000001">
    <property type="protein sequence ID" value="GGW74119.1"/>
    <property type="molecule type" value="Genomic_DNA"/>
</dbReference>
<dbReference type="PANTHER" id="PTHR47894">
    <property type="entry name" value="HTH-TYPE TRANSCRIPTIONAL REGULATOR GADX"/>
    <property type="match status" value="1"/>
</dbReference>
<dbReference type="Proteomes" id="UP000631300">
    <property type="component" value="Unassembled WGS sequence"/>
</dbReference>
<dbReference type="Gene3D" id="1.10.10.60">
    <property type="entry name" value="Homeodomain-like"/>
    <property type="match status" value="1"/>
</dbReference>
<keyword evidence="1" id="KW-0238">DNA-binding</keyword>
<dbReference type="InterPro" id="IPR013976">
    <property type="entry name" value="HDOD"/>
</dbReference>
<reference evidence="4" key="1">
    <citation type="journal article" date="2014" name="Int. J. Syst. Evol. Microbiol.">
        <title>Complete genome sequence of Corynebacterium casei LMG S-19264T (=DSM 44701T), isolated from a smear-ripened cheese.</title>
        <authorList>
            <consortium name="US DOE Joint Genome Institute (JGI-PGF)"/>
            <person name="Walter F."/>
            <person name="Albersmeier A."/>
            <person name="Kalinowski J."/>
            <person name="Ruckert C."/>
        </authorList>
    </citation>
    <scope>NUCLEOTIDE SEQUENCE</scope>
    <source>
        <strain evidence="4">KCTC 22164</strain>
    </source>
</reference>
<dbReference type="Pfam" id="PF12833">
    <property type="entry name" value="HTH_18"/>
    <property type="match status" value="1"/>
</dbReference>
<evidence type="ECO:0000259" key="2">
    <source>
        <dbReference type="PROSITE" id="PS01124"/>
    </source>
</evidence>
<dbReference type="SUPFAM" id="SSF109604">
    <property type="entry name" value="HD-domain/PDEase-like"/>
    <property type="match status" value="1"/>
</dbReference>
<proteinExistence type="predicted"/>
<evidence type="ECO:0000259" key="3">
    <source>
        <dbReference type="PROSITE" id="PS51833"/>
    </source>
</evidence>
<comment type="caution">
    <text evidence="4">The sequence shown here is derived from an EMBL/GenBank/DDBJ whole genome shotgun (WGS) entry which is preliminary data.</text>
</comment>
<dbReference type="GO" id="GO:0005829">
    <property type="term" value="C:cytosol"/>
    <property type="evidence" value="ECO:0007669"/>
    <property type="project" value="TreeGrafter"/>
</dbReference>
<dbReference type="PROSITE" id="PS01124">
    <property type="entry name" value="HTH_ARAC_FAMILY_2"/>
    <property type="match status" value="1"/>
</dbReference>
<reference evidence="4" key="2">
    <citation type="submission" date="2020-09" db="EMBL/GenBank/DDBJ databases">
        <authorList>
            <person name="Sun Q."/>
            <person name="Kim S."/>
        </authorList>
    </citation>
    <scope>NUCLEOTIDE SEQUENCE</scope>
    <source>
        <strain evidence="4">KCTC 22164</strain>
    </source>
</reference>
<sequence length="585" mass="65192">MTGKRQQHVWLAMLRALLGVRRDKQLAEAQDELALTYLRKQDESTPDNTYRYFIELLQKTPLDIAGQLLNHYLDVSRMGNLMVAMVSSDNIGASLTLLRQYPDYFYPPGAQMTHADHAGQITVRWQASGNPLDDGCYAYILLALFRYQAGQRFDFIQAQLPAAACSLLRPLCATTRVSSGQCEVSVAKTWLNVPSFYANPALLNAIEKSLMPGSSDSAQARVIALIDASRQPARLRLPGVAQHLGLSEAVLRKQLKAEGIAFNQLLKGAIHDLATRHLLAGNRAQAVSELLGFSDRRAFDRSYKEYTGINPGQLRLLGSRLRFQRGNQQLDDVVTSMPPLPKTVQSLLSLDDKTMRLQDVVTIIERDPIFQAHILARASRAIYGKIPSSLEEALSRNLGLTNIKHFAVLFAAQQQLSAQSLFPDIEQLIDGMLLSERLATKLRTDSQQALLLFGLLSLLLLFHKECVYSERVLRLWHESRHFAEFRQRIRDEVGICLYGTSSLMLLKWGMPGAVNRQLWALCDNQPGTTIAGQPAPISVPVLHDIAMSSIMPTFDHTTPAAPYQDAFDDTQQEVITSVLTAQPYG</sequence>
<dbReference type="PROSITE" id="PS51833">
    <property type="entry name" value="HDOD"/>
    <property type="match status" value="1"/>
</dbReference>
<dbReference type="InterPro" id="IPR018060">
    <property type="entry name" value="HTH_AraC"/>
</dbReference>
<gene>
    <name evidence="4" type="ORF">GCM10007391_02380</name>
</gene>
<evidence type="ECO:0000313" key="5">
    <source>
        <dbReference type="Proteomes" id="UP000631300"/>
    </source>
</evidence>
<evidence type="ECO:0000256" key="1">
    <source>
        <dbReference type="ARBA" id="ARBA00023125"/>
    </source>
</evidence>
<evidence type="ECO:0000313" key="4">
    <source>
        <dbReference type="EMBL" id="GGW74119.1"/>
    </source>
</evidence>
<dbReference type="GO" id="GO:0003700">
    <property type="term" value="F:DNA-binding transcription factor activity"/>
    <property type="evidence" value="ECO:0007669"/>
    <property type="project" value="InterPro"/>
</dbReference>
<evidence type="ECO:0008006" key="6">
    <source>
        <dbReference type="Google" id="ProtNLM"/>
    </source>
</evidence>
<dbReference type="Pfam" id="PF08668">
    <property type="entry name" value="HDOD"/>
    <property type="match status" value="1"/>
</dbReference>
<dbReference type="SMART" id="SM00342">
    <property type="entry name" value="HTH_ARAC"/>
    <property type="match status" value="1"/>
</dbReference>
<feature type="domain" description="HDOD" evidence="3">
    <location>
        <begin position="337"/>
        <end position="524"/>
    </location>
</feature>
<organism evidence="4 5">
    <name type="scientific">Alteromonas halophila</name>
    <dbReference type="NCBI Taxonomy" id="516698"/>
    <lineage>
        <taxon>Bacteria</taxon>
        <taxon>Pseudomonadati</taxon>
        <taxon>Pseudomonadota</taxon>
        <taxon>Gammaproteobacteria</taxon>
        <taxon>Alteromonadales</taxon>
        <taxon>Alteromonadaceae</taxon>
        <taxon>Alteromonas/Salinimonas group</taxon>
        <taxon>Alteromonas</taxon>
    </lineage>
</organism>